<keyword evidence="2" id="KW-1185">Reference proteome</keyword>
<reference evidence="1" key="1">
    <citation type="submission" date="2021-02" db="EMBL/GenBank/DDBJ databases">
        <authorList>
            <person name="Dougan E. K."/>
            <person name="Rhodes N."/>
            <person name="Thang M."/>
            <person name="Chan C."/>
        </authorList>
    </citation>
    <scope>NUCLEOTIDE SEQUENCE</scope>
</reference>
<name>A0A812GAK2_9DINO</name>
<proteinExistence type="predicted"/>
<organism evidence="1 2">
    <name type="scientific">Symbiodinium natans</name>
    <dbReference type="NCBI Taxonomy" id="878477"/>
    <lineage>
        <taxon>Eukaryota</taxon>
        <taxon>Sar</taxon>
        <taxon>Alveolata</taxon>
        <taxon>Dinophyceae</taxon>
        <taxon>Suessiales</taxon>
        <taxon>Symbiodiniaceae</taxon>
        <taxon>Symbiodinium</taxon>
    </lineage>
</organism>
<protein>
    <submittedName>
        <fullName evidence="1">Uncharacterized protein</fullName>
    </submittedName>
</protein>
<evidence type="ECO:0000313" key="2">
    <source>
        <dbReference type="Proteomes" id="UP000604046"/>
    </source>
</evidence>
<dbReference type="Proteomes" id="UP000604046">
    <property type="component" value="Unassembled WGS sequence"/>
</dbReference>
<evidence type="ECO:0000313" key="1">
    <source>
        <dbReference type="EMBL" id="CAE6913187.1"/>
    </source>
</evidence>
<dbReference type="AlphaFoldDB" id="A0A812GAK2"/>
<gene>
    <name evidence="1" type="ORF">SNAT2548_LOCUS180</name>
</gene>
<dbReference type="EMBL" id="CAJNDS010000003">
    <property type="protein sequence ID" value="CAE6913187.1"/>
    <property type="molecule type" value="Genomic_DNA"/>
</dbReference>
<sequence>MDSVRNSVLTSRLGEAPIEIQSPRYIKADRAPSRNTTGRKIADKWLKDEQVLLRSDSARACRIKTRGVLRNSVARKKKRVKVGGRSVWKRPTYVKIKTVVPPSQKRVTSKVGTQVLDRACKFIKSRLQLNQRSKVGSVEIDVRGAVGPVRVLAPGPGHVAGYWKAFDLAHVQDPDEMIG</sequence>
<accession>A0A812GAK2</accession>
<comment type="caution">
    <text evidence="1">The sequence shown here is derived from an EMBL/GenBank/DDBJ whole genome shotgun (WGS) entry which is preliminary data.</text>
</comment>